<feature type="compositionally biased region" description="Basic residues" evidence="1">
    <location>
        <begin position="496"/>
        <end position="507"/>
    </location>
</feature>
<feature type="region of interest" description="Disordered" evidence="1">
    <location>
        <begin position="1"/>
        <end position="57"/>
    </location>
</feature>
<dbReference type="RefSeq" id="XP_018020291.1">
    <property type="nucleotide sequence ID" value="XM_018164802.2"/>
</dbReference>
<feature type="compositionally biased region" description="Polar residues" evidence="1">
    <location>
        <begin position="834"/>
        <end position="847"/>
    </location>
</feature>
<feature type="region of interest" description="Disordered" evidence="1">
    <location>
        <begin position="264"/>
        <end position="336"/>
    </location>
</feature>
<dbReference type="InterPro" id="IPR029064">
    <property type="entry name" value="Ribosomal_eL30-like_sf"/>
</dbReference>
<dbReference type="OrthoDB" id="263617at2759"/>
<proteinExistence type="predicted"/>
<accession>A0A8B7P5C7</accession>
<feature type="region of interest" description="Disordered" evidence="1">
    <location>
        <begin position="923"/>
        <end position="1058"/>
    </location>
</feature>
<evidence type="ECO:0000256" key="1">
    <source>
        <dbReference type="SAM" id="MobiDB-lite"/>
    </source>
</evidence>
<feature type="compositionally biased region" description="Polar residues" evidence="1">
    <location>
        <begin position="264"/>
        <end position="279"/>
    </location>
</feature>
<reference evidence="3" key="1">
    <citation type="submission" date="2025-08" db="UniProtKB">
        <authorList>
            <consortium name="RefSeq"/>
        </authorList>
    </citation>
    <scope>IDENTIFICATION</scope>
    <source>
        <tissue evidence="3">Whole organism</tissue>
    </source>
</reference>
<evidence type="ECO:0000313" key="2">
    <source>
        <dbReference type="Proteomes" id="UP000694843"/>
    </source>
</evidence>
<evidence type="ECO:0000313" key="3">
    <source>
        <dbReference type="RefSeq" id="XP_018020291.1"/>
    </source>
</evidence>
<sequence length="1389" mass="150178">MLSADVPEFVPKAQRDRAPLESNGADCDVEEQIETSSPNIEDIPPPTTSQNEDESVEVPRTVGDAVHRNVTDNTVDNTDAATVAQGSIPGAEALNPDEVDCSLSHVNGAASLTMVSSCDINHVIENKYPHSKLSATVAEFIPASVVYINSNSTESPSPHNPFSPATGPAYVYPAPYGYYPPWTPELDYSSGYYNSMPNNGHYSGGELFVPDGGFVYDGTETYSLPGAGMVMDPIYYDSGMMGIDYGGGAMAYNAYSGFSGRGGKSNTNFSRRPFNSNNKNKGRKFESTRGGARGGGGRQPSTEIGICSQTGEMTVGKRKPNQAPQTKSDANGWSSRSHVHASNILGNANNWPSLATGKPDQSIAAPVELPRQQESSPPLPAEPLLPVAQSNSFSSIARKKSGNGESISEKPRKEAKCIPNPKNQTPAKATCNVTETPSFNGDNSAASLVEAASSISCNGPISSSDDGNGEKIITKSDSRDPESSEAAENGSLLSKSAKKKAKKKQKKLKEAKDQISQQFNLETSSKTPAQDVEPSATKTSTNEVVSHPPSMAEVLSNRSKHGKMAANGTAPSKINHAPVKEPCRTKEVPVVAKTVDTPINNTEISTVTAEENVTVNNLAEVDTATEPIEDEWITVSKRSKSKKSQLAKAERTGALGFRQSRNSVGNNTNFRQQNSNSNGVNFRASHYSVERDHYNRRNSNIEDKGENFRGSQQIKLTNSEHRLDETERPASERLNLPDKVSSEVYDINSKSTTEINGSVSVSSPDKVAAVAPSEAKSKDKNDPETQEILKRRALKKEKAKQEKKIMRENTALQKQTNARKDSKLSVVPTAAEKTCSNPKNLHTGTFVMNSEEYPTLGVGVSKKSKPSPDSSTKIELKNLNGIIQSSPKNVPVSTSAWTNASNLVDELNSSVGEMNSAMNGSTEFKISRQPSRSDVKPASALGDSSVRRKVKNGQMLNSDDSSKVRSQENKGKRSTGPAPSKHVKSSHKITLSLDALIKSSSQRGKTAVRRPLAVRTMEPLRRPAASSSSSKPTRLVDGASAGLREKGKKKKSLTPAQRYRKIRAQYREKLLMLSEIQRIREGGEPADVNTEGFREDSPGAAATDGWTDVDEVGCVVKTAGDEAAGLVKVDADEAASSVTTDVKPTLKSLSVADKLLDEILFYSQKKTCPALDAYVKNVITPELNSNLELMLSDLVRFQRRQYATEPIKAKAKRRYICGIKETTKKMEKIRLLVVAPDPDMWKSSPVVVESLSVLLQRAESLQIPVIFGLSRTKLARVCRTIKNRRVSCVGVLNYQGAEEHANAILALLPELKKQWLLRNDPKKVTKCEPSCQSLASCSDAAHVRENAAAKNHTLSRGKNGIAKNCNAADSSTLVSQKILDILRKEAESS</sequence>
<feature type="region of interest" description="Disordered" evidence="1">
    <location>
        <begin position="792"/>
        <end position="847"/>
    </location>
</feature>
<dbReference type="CTD" id="38934"/>
<dbReference type="SUPFAM" id="SSF55315">
    <property type="entry name" value="L30e-like"/>
    <property type="match status" value="1"/>
</dbReference>
<feature type="compositionally biased region" description="Basic and acidic residues" evidence="1">
    <location>
        <begin position="688"/>
        <end position="707"/>
    </location>
</feature>
<feature type="region of interest" description="Disordered" evidence="1">
    <location>
        <begin position="639"/>
        <end position="732"/>
    </location>
</feature>
<protein>
    <submittedName>
        <fullName evidence="3">Serine/arginine repetitive matrix protein 2</fullName>
    </submittedName>
</protein>
<feature type="compositionally biased region" description="Polar residues" evidence="1">
    <location>
        <begin position="923"/>
        <end position="932"/>
    </location>
</feature>
<feature type="region of interest" description="Disordered" evidence="1">
    <location>
        <begin position="457"/>
        <end position="549"/>
    </location>
</feature>
<feature type="compositionally biased region" description="Polar residues" evidence="1">
    <location>
        <begin position="421"/>
        <end position="435"/>
    </location>
</feature>
<feature type="compositionally biased region" description="Basic and acidic residues" evidence="1">
    <location>
        <begin position="407"/>
        <end position="416"/>
    </location>
</feature>
<dbReference type="KEGG" id="hazt:108676683"/>
<feature type="compositionally biased region" description="Basic and acidic residues" evidence="1">
    <location>
        <begin position="960"/>
        <end position="971"/>
    </location>
</feature>
<feature type="region of interest" description="Disordered" evidence="1">
    <location>
        <begin position="1085"/>
        <end position="1104"/>
    </location>
</feature>
<feature type="compositionally biased region" description="Polar residues" evidence="1">
    <location>
        <begin position="659"/>
        <end position="680"/>
    </location>
</feature>
<dbReference type="GeneID" id="108676683"/>
<feature type="compositionally biased region" description="Polar residues" evidence="1">
    <location>
        <begin position="299"/>
        <end position="312"/>
    </location>
</feature>
<gene>
    <name evidence="3" type="primary">LOC108676683</name>
</gene>
<feature type="compositionally biased region" description="Polar residues" evidence="1">
    <location>
        <begin position="514"/>
        <end position="528"/>
    </location>
</feature>
<name>A0A8B7P5C7_HYAAZ</name>
<feature type="compositionally biased region" description="Basic and acidic residues" evidence="1">
    <location>
        <begin position="468"/>
        <end position="482"/>
    </location>
</feature>
<dbReference type="Proteomes" id="UP000694843">
    <property type="component" value="Unplaced"/>
</dbReference>
<feature type="compositionally biased region" description="Basic and acidic residues" evidence="1">
    <location>
        <begin position="718"/>
        <end position="731"/>
    </location>
</feature>
<organism evidence="2 3">
    <name type="scientific">Hyalella azteca</name>
    <name type="common">Amphipod</name>
    <dbReference type="NCBI Taxonomy" id="294128"/>
    <lineage>
        <taxon>Eukaryota</taxon>
        <taxon>Metazoa</taxon>
        <taxon>Ecdysozoa</taxon>
        <taxon>Arthropoda</taxon>
        <taxon>Crustacea</taxon>
        <taxon>Multicrustacea</taxon>
        <taxon>Malacostraca</taxon>
        <taxon>Eumalacostraca</taxon>
        <taxon>Peracarida</taxon>
        <taxon>Amphipoda</taxon>
        <taxon>Senticaudata</taxon>
        <taxon>Talitrida</taxon>
        <taxon>Talitroidea</taxon>
        <taxon>Hyalellidae</taxon>
        <taxon>Hyalella</taxon>
    </lineage>
</organism>
<feature type="region of interest" description="Disordered" evidence="1">
    <location>
        <begin position="368"/>
        <end position="435"/>
    </location>
</feature>
<dbReference type="Gene3D" id="3.30.1330.30">
    <property type="match status" value="1"/>
</dbReference>
<feature type="compositionally biased region" description="Basic residues" evidence="1">
    <location>
        <begin position="1046"/>
        <end position="1058"/>
    </location>
</feature>
<keyword evidence="2" id="KW-1185">Reference proteome</keyword>
<feature type="compositionally biased region" description="Polar residues" evidence="1">
    <location>
        <begin position="322"/>
        <end position="336"/>
    </location>
</feature>